<evidence type="ECO:0000256" key="2">
    <source>
        <dbReference type="ARBA" id="ARBA00022729"/>
    </source>
</evidence>
<evidence type="ECO:0000313" key="8">
    <source>
        <dbReference type="Proteomes" id="UP000681414"/>
    </source>
</evidence>
<dbReference type="PANTHER" id="PTHR43649">
    <property type="entry name" value="ARABINOSE-BINDING PROTEIN-RELATED"/>
    <property type="match status" value="1"/>
</dbReference>
<evidence type="ECO:0000313" key="7">
    <source>
        <dbReference type="EMBL" id="MBS4196111.1"/>
    </source>
</evidence>
<keyword evidence="5" id="KW-0449">Lipoprotein</keyword>
<accession>A0A942TG19</accession>
<dbReference type="Pfam" id="PF01547">
    <property type="entry name" value="SBP_bac_1"/>
    <property type="match status" value="1"/>
</dbReference>
<proteinExistence type="predicted"/>
<gene>
    <name evidence="7" type="ORF">KHA97_13675</name>
</gene>
<dbReference type="Proteomes" id="UP000681414">
    <property type="component" value="Unassembled WGS sequence"/>
</dbReference>
<dbReference type="InterPro" id="IPR006059">
    <property type="entry name" value="SBP"/>
</dbReference>
<keyword evidence="1" id="KW-1003">Cell membrane</keyword>
<evidence type="ECO:0000256" key="4">
    <source>
        <dbReference type="ARBA" id="ARBA00023139"/>
    </source>
</evidence>
<keyword evidence="8" id="KW-1185">Reference proteome</keyword>
<evidence type="ECO:0000256" key="3">
    <source>
        <dbReference type="ARBA" id="ARBA00023136"/>
    </source>
</evidence>
<dbReference type="Gene3D" id="3.40.190.10">
    <property type="entry name" value="Periplasmic binding protein-like II"/>
    <property type="match status" value="2"/>
</dbReference>
<sequence length="438" mass="48066">MRKNLIFGLVFILVFSILAACSGDKKAGNSKDKGNEKIKLSVWHNFAGDDLRAKAVRAQIDKFEKDHPEVELDKQAIPVDGFRQRLKTVAAANEMPDVFFSYSGSFTEEFYDGGLIQPITDLWEEKQEWAEKFLPGSKEIFTYDGEIYSAPVAMSATSFLYYNSELFEKYDVKVPTTWDELMTAVKVFNENGITPISLGNKAAWPAQSSVFGVIADHVTGTDWFLKAINNDGASFTDSEFIEALGYFKQLVDEKAFQDGANSIDNTQAEQYFVQGNAAMMINGSWAITNLASSVSKEELEKIEVTVVPSIEGGKGKPNTMTGGPGAGFAMSSKVEGKQRDLAKELIFAIAGPEGQKAIAESESLVMYDVDIDKSKVSDLYYKAFELVKNVNFAPVYDLYLSSAGGDAINQGLQELMLGGKPEDVAKKLQDAQSKAVAE</sequence>
<dbReference type="PROSITE" id="PS51257">
    <property type="entry name" value="PROKAR_LIPOPROTEIN"/>
    <property type="match status" value="1"/>
</dbReference>
<dbReference type="EMBL" id="JAGYPG010000002">
    <property type="protein sequence ID" value="MBS4196111.1"/>
    <property type="molecule type" value="Genomic_DNA"/>
</dbReference>
<protein>
    <submittedName>
        <fullName evidence="7">Extracellular solute-binding protein</fullName>
    </submittedName>
</protein>
<feature type="signal peptide" evidence="6">
    <location>
        <begin position="1"/>
        <end position="19"/>
    </location>
</feature>
<keyword evidence="3" id="KW-0472">Membrane</keyword>
<dbReference type="SUPFAM" id="SSF53850">
    <property type="entry name" value="Periplasmic binding protein-like II"/>
    <property type="match status" value="1"/>
</dbReference>
<dbReference type="InterPro" id="IPR050490">
    <property type="entry name" value="Bact_solute-bd_prot1"/>
</dbReference>
<dbReference type="RefSeq" id="WP_213125268.1">
    <property type="nucleotide sequence ID" value="NZ_JAGYPG010000002.1"/>
</dbReference>
<dbReference type="PANTHER" id="PTHR43649:SF33">
    <property type="entry name" value="POLYGALACTURONAN_RHAMNOGALACTURONAN-BINDING PROTEIN YTCQ"/>
    <property type="match status" value="1"/>
</dbReference>
<keyword evidence="2 6" id="KW-0732">Signal</keyword>
<name>A0A942TG19_9BACI</name>
<feature type="chain" id="PRO_5039489499" evidence="6">
    <location>
        <begin position="20"/>
        <end position="438"/>
    </location>
</feature>
<evidence type="ECO:0000256" key="5">
    <source>
        <dbReference type="ARBA" id="ARBA00023288"/>
    </source>
</evidence>
<evidence type="ECO:0000256" key="6">
    <source>
        <dbReference type="SAM" id="SignalP"/>
    </source>
</evidence>
<dbReference type="AlphaFoldDB" id="A0A942TG19"/>
<organism evidence="7 8">
    <name type="scientific">Lederbergia citri</name>
    <dbReference type="NCBI Taxonomy" id="2833580"/>
    <lineage>
        <taxon>Bacteria</taxon>
        <taxon>Bacillati</taxon>
        <taxon>Bacillota</taxon>
        <taxon>Bacilli</taxon>
        <taxon>Bacillales</taxon>
        <taxon>Bacillaceae</taxon>
        <taxon>Lederbergia</taxon>
    </lineage>
</organism>
<keyword evidence="4" id="KW-0564">Palmitate</keyword>
<comment type="caution">
    <text evidence="7">The sequence shown here is derived from an EMBL/GenBank/DDBJ whole genome shotgun (WGS) entry which is preliminary data.</text>
</comment>
<reference evidence="7 8" key="1">
    <citation type="submission" date="2021-05" db="EMBL/GenBank/DDBJ databases">
        <title>Novel Bacillus species.</title>
        <authorList>
            <person name="Liu G."/>
        </authorList>
    </citation>
    <scope>NUCLEOTIDE SEQUENCE [LARGE SCALE GENOMIC DNA]</scope>
    <source>
        <strain evidence="8">FJAT-49780</strain>
    </source>
</reference>
<evidence type="ECO:0000256" key="1">
    <source>
        <dbReference type="ARBA" id="ARBA00022475"/>
    </source>
</evidence>